<proteinExistence type="predicted"/>
<dbReference type="Pfam" id="PF22765">
    <property type="entry name" value="DUF7010"/>
    <property type="match status" value="1"/>
</dbReference>
<feature type="transmembrane region" description="Helical" evidence="1">
    <location>
        <begin position="164"/>
        <end position="181"/>
    </location>
</feature>
<evidence type="ECO:0000313" key="3">
    <source>
        <dbReference type="Proteomes" id="UP000235916"/>
    </source>
</evidence>
<feature type="transmembrane region" description="Helical" evidence="1">
    <location>
        <begin position="51"/>
        <end position="69"/>
    </location>
</feature>
<feature type="transmembrane region" description="Helical" evidence="1">
    <location>
        <begin position="90"/>
        <end position="109"/>
    </location>
</feature>
<dbReference type="AlphaFoldDB" id="A0A2N8KY85"/>
<dbReference type="InterPro" id="IPR053824">
    <property type="entry name" value="DUF7010"/>
</dbReference>
<sequence>MTVHSPLTEQRSLETQREEFSHRRGLAMPLAGTLAWGLIGLVGALGTPFQAVVTLYIATGSIFYLGMGLSRLTGENFFAKGRPRNEFDRLFMAGMLMSLLVFTIALPWASQNHESLPLSFGVLAGLMWLPYGWIIQHWIGAFHAIARALLCVGAWYAFPAQRFVAIPAVVVAVYLITIAVQERRWRALQAR</sequence>
<accession>A0A2N8KY85</accession>
<evidence type="ECO:0000256" key="1">
    <source>
        <dbReference type="SAM" id="Phobius"/>
    </source>
</evidence>
<keyword evidence="1" id="KW-0472">Membrane</keyword>
<feature type="transmembrane region" description="Helical" evidence="1">
    <location>
        <begin position="26"/>
        <end position="45"/>
    </location>
</feature>
<dbReference type="OrthoDB" id="7630092at2"/>
<keyword evidence="3" id="KW-1185">Reference proteome</keyword>
<dbReference type="Proteomes" id="UP000235916">
    <property type="component" value="Unassembled WGS sequence"/>
</dbReference>
<keyword evidence="1" id="KW-1133">Transmembrane helix</keyword>
<reference evidence="2 3" key="1">
    <citation type="submission" date="2018-01" db="EMBL/GenBank/DDBJ databases">
        <title>Draft genome sequence of Paucibacter aquatile CR182 isolated from freshwater of the Nakdong River.</title>
        <authorList>
            <person name="Choi A."/>
            <person name="Chung E.J."/>
        </authorList>
    </citation>
    <scope>NUCLEOTIDE SEQUENCE [LARGE SCALE GENOMIC DNA]</scope>
    <source>
        <strain evidence="2 3">CR182</strain>
    </source>
</reference>
<dbReference type="EMBL" id="POSP01000003">
    <property type="protein sequence ID" value="PND38420.1"/>
    <property type="molecule type" value="Genomic_DNA"/>
</dbReference>
<organism evidence="2 3">
    <name type="scientific">Kinneretia aquatilis</name>
    <dbReference type="NCBI Taxonomy" id="2070761"/>
    <lineage>
        <taxon>Bacteria</taxon>
        <taxon>Pseudomonadati</taxon>
        <taxon>Pseudomonadota</taxon>
        <taxon>Betaproteobacteria</taxon>
        <taxon>Burkholderiales</taxon>
        <taxon>Sphaerotilaceae</taxon>
        <taxon>Roseateles</taxon>
    </lineage>
</organism>
<keyword evidence="1" id="KW-0812">Transmembrane</keyword>
<gene>
    <name evidence="2" type="ORF">C1O66_13395</name>
</gene>
<protein>
    <submittedName>
        <fullName evidence="2">Uncharacterized protein</fullName>
    </submittedName>
</protein>
<comment type="caution">
    <text evidence="2">The sequence shown here is derived from an EMBL/GenBank/DDBJ whole genome shotgun (WGS) entry which is preliminary data.</text>
</comment>
<name>A0A2N8KY85_9BURK</name>
<evidence type="ECO:0000313" key="2">
    <source>
        <dbReference type="EMBL" id="PND38420.1"/>
    </source>
</evidence>
<dbReference type="RefSeq" id="WP_102768339.1">
    <property type="nucleotide sequence ID" value="NZ_POSP01000003.1"/>
</dbReference>
<feature type="transmembrane region" description="Helical" evidence="1">
    <location>
        <begin position="141"/>
        <end position="158"/>
    </location>
</feature>